<dbReference type="PANTHER" id="PTHR14208:SF2">
    <property type="entry name" value="PROTEIN KRASAVIETZ"/>
    <property type="match status" value="1"/>
</dbReference>
<evidence type="ECO:0000313" key="1">
    <source>
        <dbReference type="EMBL" id="KAG1307900.1"/>
    </source>
</evidence>
<proteinExistence type="predicted"/>
<accession>A0A9P6X8N6</accession>
<dbReference type="Proteomes" id="UP000716291">
    <property type="component" value="Unassembled WGS sequence"/>
</dbReference>
<evidence type="ECO:0000313" key="2">
    <source>
        <dbReference type="Proteomes" id="UP000716291"/>
    </source>
</evidence>
<reference evidence="1" key="1">
    <citation type="journal article" date="2020" name="Microb. Genom.">
        <title>Genetic diversity of clinical and environmental Mucorales isolates obtained from an investigation of mucormycosis cases among solid organ transplant recipients.</title>
        <authorList>
            <person name="Nguyen M.H."/>
            <person name="Kaul D."/>
            <person name="Muto C."/>
            <person name="Cheng S.J."/>
            <person name="Richter R.A."/>
            <person name="Bruno V.M."/>
            <person name="Liu G."/>
            <person name="Beyhan S."/>
            <person name="Sundermann A.J."/>
            <person name="Mounaud S."/>
            <person name="Pasculle A.W."/>
            <person name="Nierman W.C."/>
            <person name="Driscoll E."/>
            <person name="Cumbie R."/>
            <person name="Clancy C.J."/>
            <person name="Dupont C.L."/>
        </authorList>
    </citation>
    <scope>NUCLEOTIDE SEQUENCE</scope>
    <source>
        <strain evidence="1">GL11</strain>
    </source>
</reference>
<dbReference type="GO" id="GO:0016020">
    <property type="term" value="C:membrane"/>
    <property type="evidence" value="ECO:0007669"/>
    <property type="project" value="TreeGrafter"/>
</dbReference>
<dbReference type="EMBL" id="JAANQT010000862">
    <property type="protein sequence ID" value="KAG1307900.1"/>
    <property type="molecule type" value="Genomic_DNA"/>
</dbReference>
<name>A0A9P6X8N6_RHIOR</name>
<dbReference type="PANTHER" id="PTHR14208">
    <property type="entry name" value="BASIC LEUCINE ZIPPER AND W2 DOMAIN-CONTAINING PROTEIN"/>
    <property type="match status" value="1"/>
</dbReference>
<keyword evidence="2" id="KW-1185">Reference proteome</keyword>
<sequence length="147" mass="16879">MPTRVIEFFPLSKRDEDCIVRHFEAEEMKKCVDDYLKKEFQKDKSAVKDAGLTEAEAVPILWQSITGIVDRMDARPDQIESQVVCAMSRWVKVLETFCTSPRTGMILLQKNDKAHLAQGKTLFLKQVEGFVTWLKGNDESSSEEDDY</sequence>
<comment type="caution">
    <text evidence="1">The sequence shown here is derived from an EMBL/GenBank/DDBJ whole genome shotgun (WGS) entry which is preliminary data.</text>
</comment>
<dbReference type="GO" id="GO:0005737">
    <property type="term" value="C:cytoplasm"/>
    <property type="evidence" value="ECO:0007669"/>
    <property type="project" value="TreeGrafter"/>
</dbReference>
<dbReference type="InterPro" id="IPR051245">
    <property type="entry name" value="eIF5-mimic_regulator"/>
</dbReference>
<dbReference type="OrthoDB" id="10270613at2759"/>
<protein>
    <submittedName>
        <fullName evidence="1">Uncharacterized protein</fullName>
    </submittedName>
</protein>
<dbReference type="AlphaFoldDB" id="A0A9P6X8N6"/>
<gene>
    <name evidence="1" type="ORF">G6F64_006453</name>
</gene>
<organism evidence="1 2">
    <name type="scientific">Rhizopus oryzae</name>
    <name type="common">Mucormycosis agent</name>
    <name type="synonym">Rhizopus arrhizus var. delemar</name>
    <dbReference type="NCBI Taxonomy" id="64495"/>
    <lineage>
        <taxon>Eukaryota</taxon>
        <taxon>Fungi</taxon>
        <taxon>Fungi incertae sedis</taxon>
        <taxon>Mucoromycota</taxon>
        <taxon>Mucoromycotina</taxon>
        <taxon>Mucoromycetes</taxon>
        <taxon>Mucorales</taxon>
        <taxon>Mucorineae</taxon>
        <taxon>Rhizopodaceae</taxon>
        <taxon>Rhizopus</taxon>
    </lineage>
</organism>